<proteinExistence type="predicted"/>
<gene>
    <name evidence="2" type="ORF">SAMN06265348_11062</name>
</gene>
<evidence type="ECO:0000313" key="2">
    <source>
        <dbReference type="EMBL" id="SMO90416.1"/>
    </source>
</evidence>
<evidence type="ECO:0000313" key="3">
    <source>
        <dbReference type="Proteomes" id="UP000320300"/>
    </source>
</evidence>
<feature type="domain" description="HTH hxlR-type" evidence="1">
    <location>
        <begin position="31"/>
        <end position="76"/>
    </location>
</feature>
<reference evidence="2 3" key="1">
    <citation type="submission" date="2017-05" db="EMBL/GenBank/DDBJ databases">
        <authorList>
            <person name="Varghese N."/>
            <person name="Submissions S."/>
        </authorList>
    </citation>
    <scope>NUCLEOTIDE SEQUENCE [LARGE SCALE GENOMIC DNA]</scope>
    <source>
        <strain evidence="2 3">DSM 19036</strain>
    </source>
</reference>
<dbReference type="EMBL" id="FXTN01000010">
    <property type="protein sequence ID" value="SMO90416.1"/>
    <property type="molecule type" value="Genomic_DNA"/>
</dbReference>
<dbReference type="SUPFAM" id="SSF46785">
    <property type="entry name" value="Winged helix' DNA-binding domain"/>
    <property type="match status" value="1"/>
</dbReference>
<protein>
    <submittedName>
        <fullName evidence="2">Transcriptional regulator, HxlR family</fullName>
    </submittedName>
</protein>
<dbReference type="InterPro" id="IPR036388">
    <property type="entry name" value="WH-like_DNA-bd_sf"/>
</dbReference>
<dbReference type="AlphaFoldDB" id="A0A521F2X5"/>
<sequence length="76" mass="8416">MQKLLVTDNKVSMRKETSINAINEQTINDACGMANLPNVMGGRWKPAILSQLIHGTMRYNELKKSVVGIKCNAKAK</sequence>
<dbReference type="Proteomes" id="UP000320300">
    <property type="component" value="Unassembled WGS sequence"/>
</dbReference>
<keyword evidence="3" id="KW-1185">Reference proteome</keyword>
<dbReference type="Gene3D" id="1.10.10.10">
    <property type="entry name" value="Winged helix-like DNA-binding domain superfamily/Winged helix DNA-binding domain"/>
    <property type="match status" value="1"/>
</dbReference>
<dbReference type="Pfam" id="PF01638">
    <property type="entry name" value="HxlR"/>
    <property type="match status" value="1"/>
</dbReference>
<name>A0A521F2X5_9SPHI</name>
<dbReference type="InterPro" id="IPR036390">
    <property type="entry name" value="WH_DNA-bd_sf"/>
</dbReference>
<dbReference type="InterPro" id="IPR002577">
    <property type="entry name" value="HTH_HxlR"/>
</dbReference>
<accession>A0A521F2X5</accession>
<organism evidence="2 3">
    <name type="scientific">Pedobacter westerhofensis</name>
    <dbReference type="NCBI Taxonomy" id="425512"/>
    <lineage>
        <taxon>Bacteria</taxon>
        <taxon>Pseudomonadati</taxon>
        <taxon>Bacteroidota</taxon>
        <taxon>Sphingobacteriia</taxon>
        <taxon>Sphingobacteriales</taxon>
        <taxon>Sphingobacteriaceae</taxon>
        <taxon>Pedobacter</taxon>
    </lineage>
</organism>
<dbReference type="PROSITE" id="PS51118">
    <property type="entry name" value="HTH_HXLR"/>
    <property type="match status" value="1"/>
</dbReference>
<evidence type="ECO:0000259" key="1">
    <source>
        <dbReference type="PROSITE" id="PS51118"/>
    </source>
</evidence>
<dbReference type="RefSeq" id="WP_246101623.1">
    <property type="nucleotide sequence ID" value="NZ_CBCSJO010000010.1"/>
</dbReference>